<sequence>MNGHKFSKNGLGDLSMEACLREFEKLQSNIMSNKLYGVPLASQQANLPVIKSASNSSVSRVSPSSEANTVISTLSKVRINGRSCVIACIVHLYA</sequence>
<reference evidence="1 2" key="1">
    <citation type="submission" date="2024-11" db="EMBL/GenBank/DDBJ databases">
        <title>Adaptive evolution of stress response genes in parasites aligns with host niche diversity.</title>
        <authorList>
            <person name="Hahn C."/>
            <person name="Resl P."/>
        </authorList>
    </citation>
    <scope>NUCLEOTIDE SEQUENCE [LARGE SCALE GENOMIC DNA]</scope>
    <source>
        <strain evidence="1">EGGRZ-B1_66</strain>
        <tissue evidence="1">Body</tissue>
    </source>
</reference>
<gene>
    <name evidence="1" type="ORF">Ciccas_003689</name>
</gene>
<accession>A0ABD2QE33</accession>
<comment type="caution">
    <text evidence="1">The sequence shown here is derived from an EMBL/GenBank/DDBJ whole genome shotgun (WGS) entry which is preliminary data.</text>
</comment>
<dbReference type="AlphaFoldDB" id="A0ABD2QE33"/>
<organism evidence="1 2">
    <name type="scientific">Cichlidogyrus casuarinus</name>
    <dbReference type="NCBI Taxonomy" id="1844966"/>
    <lineage>
        <taxon>Eukaryota</taxon>
        <taxon>Metazoa</taxon>
        <taxon>Spiralia</taxon>
        <taxon>Lophotrochozoa</taxon>
        <taxon>Platyhelminthes</taxon>
        <taxon>Monogenea</taxon>
        <taxon>Monopisthocotylea</taxon>
        <taxon>Dactylogyridea</taxon>
        <taxon>Ancyrocephalidae</taxon>
        <taxon>Cichlidogyrus</taxon>
    </lineage>
</organism>
<proteinExistence type="predicted"/>
<dbReference type="Proteomes" id="UP001626550">
    <property type="component" value="Unassembled WGS sequence"/>
</dbReference>
<keyword evidence="2" id="KW-1185">Reference proteome</keyword>
<evidence type="ECO:0000313" key="1">
    <source>
        <dbReference type="EMBL" id="KAL3317653.1"/>
    </source>
</evidence>
<dbReference type="EMBL" id="JBJKFK010000350">
    <property type="protein sequence ID" value="KAL3317653.1"/>
    <property type="molecule type" value="Genomic_DNA"/>
</dbReference>
<protein>
    <submittedName>
        <fullName evidence="1">Uncharacterized protein</fullName>
    </submittedName>
</protein>
<name>A0ABD2QE33_9PLAT</name>
<evidence type="ECO:0000313" key="2">
    <source>
        <dbReference type="Proteomes" id="UP001626550"/>
    </source>
</evidence>